<feature type="domain" description="Methanogenesis regulatory protein FilR1 middle" evidence="1">
    <location>
        <begin position="123"/>
        <end position="250"/>
    </location>
</feature>
<dbReference type="Proteomes" id="UP001259659">
    <property type="component" value="Unassembled WGS sequence"/>
</dbReference>
<dbReference type="CDD" id="cd00090">
    <property type="entry name" value="HTH_ARSR"/>
    <property type="match status" value="1"/>
</dbReference>
<proteinExistence type="predicted"/>
<gene>
    <name evidence="3" type="ORF">NDI56_06585</name>
</gene>
<feature type="domain" description="HVO-A0261-like N-terminal" evidence="2">
    <location>
        <begin position="6"/>
        <end position="89"/>
    </location>
</feature>
<dbReference type="InterPro" id="IPR057527">
    <property type="entry name" value="HVO_A0261-like_N"/>
</dbReference>
<evidence type="ECO:0000259" key="2">
    <source>
        <dbReference type="Pfam" id="PF25213"/>
    </source>
</evidence>
<dbReference type="InterPro" id="IPR013561">
    <property type="entry name" value="FilR1_middle_dom"/>
</dbReference>
<dbReference type="InterPro" id="IPR036388">
    <property type="entry name" value="WH-like_DNA-bd_sf"/>
</dbReference>
<organism evidence="3 4">
    <name type="scientific">Haloarcula saliterrae</name>
    <dbReference type="NCBI Taxonomy" id="2950534"/>
    <lineage>
        <taxon>Archaea</taxon>
        <taxon>Methanobacteriati</taxon>
        <taxon>Methanobacteriota</taxon>
        <taxon>Stenosarchaea group</taxon>
        <taxon>Halobacteria</taxon>
        <taxon>Halobacteriales</taxon>
        <taxon>Haloarculaceae</taxon>
        <taxon>Haloarcula</taxon>
    </lineage>
</organism>
<sequence length="262" mass="28545">MEETLAEIEFLALSPNRVTVLERLAEGGHSRSELAEATGASQATLGRILGDFEERDWVTRTAGGYAATATGRLVAEGFRDLLDVMAAERELRSVVTYLPTEAMEFDFRSLADANIVTPTETRPNAPLQRLLALLREADSVTAFSHALNDQSLSVVADRLGEQAFEAVLTRGAVDSLTADDGLRERLRTVVAAESAGIRVYDGEIPLAVTIADDVVNLLVRDDRGVVQASVDTANPAVMEWAERRYEHYRGRSEPLTLDSLGE</sequence>
<protein>
    <submittedName>
        <fullName evidence="3">DUF1724 domain-containing protein</fullName>
    </submittedName>
</protein>
<evidence type="ECO:0000313" key="3">
    <source>
        <dbReference type="EMBL" id="MDS0259056.1"/>
    </source>
</evidence>
<dbReference type="Pfam" id="PF08350">
    <property type="entry name" value="FilR1_middle"/>
    <property type="match status" value="1"/>
</dbReference>
<evidence type="ECO:0000313" key="4">
    <source>
        <dbReference type="Proteomes" id="UP001259659"/>
    </source>
</evidence>
<comment type="caution">
    <text evidence="3">The sequence shown here is derived from an EMBL/GenBank/DDBJ whole genome shotgun (WGS) entry which is preliminary data.</text>
</comment>
<keyword evidence="4" id="KW-1185">Reference proteome</keyword>
<reference evidence="3 4" key="1">
    <citation type="submission" date="2022-06" db="EMBL/GenBank/DDBJ databases">
        <title>Haloarcula sp. a new haloarchaeum isolate from saline soil.</title>
        <authorList>
            <person name="Strakova D."/>
            <person name="Galisteo C."/>
            <person name="Sanchez-Porro C."/>
            <person name="Ventosa A."/>
        </authorList>
    </citation>
    <scope>NUCLEOTIDE SEQUENCE [LARGE SCALE GENOMIC DNA]</scope>
    <source>
        <strain evidence="3 4">S1CR25-12</strain>
    </source>
</reference>
<dbReference type="EMBL" id="JAMQON010000001">
    <property type="protein sequence ID" value="MDS0259056.1"/>
    <property type="molecule type" value="Genomic_DNA"/>
</dbReference>
<evidence type="ECO:0000259" key="1">
    <source>
        <dbReference type="Pfam" id="PF08350"/>
    </source>
</evidence>
<dbReference type="Pfam" id="PF25213">
    <property type="entry name" value="HVO_A0261_N"/>
    <property type="match status" value="1"/>
</dbReference>
<dbReference type="SUPFAM" id="SSF46785">
    <property type="entry name" value="Winged helix' DNA-binding domain"/>
    <property type="match status" value="1"/>
</dbReference>
<dbReference type="InterPro" id="IPR036390">
    <property type="entry name" value="WH_DNA-bd_sf"/>
</dbReference>
<dbReference type="InterPro" id="IPR011991">
    <property type="entry name" value="ArsR-like_HTH"/>
</dbReference>
<accession>A0ABU2FBF8</accession>
<name>A0ABU2FBF8_9EURY</name>
<dbReference type="Gene3D" id="1.10.10.10">
    <property type="entry name" value="Winged helix-like DNA-binding domain superfamily/Winged helix DNA-binding domain"/>
    <property type="match status" value="1"/>
</dbReference>
<dbReference type="RefSeq" id="WP_310918645.1">
    <property type="nucleotide sequence ID" value="NZ_JAMQON010000001.1"/>
</dbReference>